<feature type="domain" description="RRM" evidence="2">
    <location>
        <begin position="1"/>
        <end position="52"/>
    </location>
</feature>
<sequence>MGLSDKSEGTNDTTKGTAFVVFDDKEDAANALEKLSGFQVSGRYITVLFFNPRQRIK</sequence>
<dbReference type="EMBL" id="JAWDEY010000013">
    <property type="protein sequence ID" value="KAK6589213.1"/>
    <property type="molecule type" value="Genomic_DNA"/>
</dbReference>
<dbReference type="AlphaFoldDB" id="A0AAV9XXI7"/>
<dbReference type="Gene3D" id="3.30.70.330">
    <property type="match status" value="1"/>
</dbReference>
<evidence type="ECO:0000256" key="1">
    <source>
        <dbReference type="PROSITE-ProRule" id="PRU00176"/>
    </source>
</evidence>
<comment type="caution">
    <text evidence="3">The sequence shown here is derived from an EMBL/GenBank/DDBJ whole genome shotgun (WGS) entry which is preliminary data.</text>
</comment>
<reference evidence="3 4" key="1">
    <citation type="submission" date="2023-10" db="EMBL/GenBank/DDBJ databases">
        <title>Comparative genomics analysis reveals potential genetic determinants of host preference in Cryptosporidium xiaoi.</title>
        <authorList>
            <person name="Xiao L."/>
            <person name="Li J."/>
        </authorList>
    </citation>
    <scope>NUCLEOTIDE SEQUENCE [LARGE SCALE GENOMIC DNA]</scope>
    <source>
        <strain evidence="3 4">52996</strain>
    </source>
</reference>
<accession>A0AAV9XXI7</accession>
<dbReference type="InterPro" id="IPR012677">
    <property type="entry name" value="Nucleotide-bd_a/b_plait_sf"/>
</dbReference>
<gene>
    <name evidence="3" type="ORF">RS030_213446</name>
</gene>
<dbReference type="InterPro" id="IPR035979">
    <property type="entry name" value="RBD_domain_sf"/>
</dbReference>
<dbReference type="PROSITE" id="PS50102">
    <property type="entry name" value="RRM"/>
    <property type="match status" value="1"/>
</dbReference>
<dbReference type="Proteomes" id="UP001311799">
    <property type="component" value="Unassembled WGS sequence"/>
</dbReference>
<dbReference type="InterPro" id="IPR000504">
    <property type="entry name" value="RRM_dom"/>
</dbReference>
<proteinExistence type="predicted"/>
<evidence type="ECO:0000313" key="3">
    <source>
        <dbReference type="EMBL" id="KAK6589213.1"/>
    </source>
</evidence>
<name>A0AAV9XXI7_9CRYT</name>
<protein>
    <submittedName>
        <fullName evidence="3">RNA recognition family</fullName>
    </submittedName>
</protein>
<dbReference type="GO" id="GO:0003723">
    <property type="term" value="F:RNA binding"/>
    <property type="evidence" value="ECO:0007669"/>
    <property type="project" value="UniProtKB-UniRule"/>
</dbReference>
<organism evidence="3 4">
    <name type="scientific">Cryptosporidium xiaoi</name>
    <dbReference type="NCBI Taxonomy" id="659607"/>
    <lineage>
        <taxon>Eukaryota</taxon>
        <taxon>Sar</taxon>
        <taxon>Alveolata</taxon>
        <taxon>Apicomplexa</taxon>
        <taxon>Conoidasida</taxon>
        <taxon>Coccidia</taxon>
        <taxon>Eucoccidiorida</taxon>
        <taxon>Eimeriorina</taxon>
        <taxon>Cryptosporidiidae</taxon>
        <taxon>Cryptosporidium</taxon>
    </lineage>
</organism>
<dbReference type="SUPFAM" id="SSF54928">
    <property type="entry name" value="RNA-binding domain, RBD"/>
    <property type="match status" value="1"/>
</dbReference>
<keyword evidence="1" id="KW-0694">RNA-binding</keyword>
<dbReference type="Pfam" id="PF00076">
    <property type="entry name" value="RRM_1"/>
    <property type="match status" value="1"/>
</dbReference>
<evidence type="ECO:0000259" key="2">
    <source>
        <dbReference type="PROSITE" id="PS50102"/>
    </source>
</evidence>
<evidence type="ECO:0000313" key="4">
    <source>
        <dbReference type="Proteomes" id="UP001311799"/>
    </source>
</evidence>
<keyword evidence="4" id="KW-1185">Reference proteome</keyword>